<dbReference type="Pfam" id="PF13489">
    <property type="entry name" value="Methyltransf_23"/>
    <property type="match status" value="1"/>
</dbReference>
<dbReference type="EMBL" id="JBHLUH010000064">
    <property type="protein sequence ID" value="MFC0532078.1"/>
    <property type="molecule type" value="Genomic_DNA"/>
</dbReference>
<feature type="compositionally biased region" description="Low complexity" evidence="2">
    <location>
        <begin position="1"/>
        <end position="14"/>
    </location>
</feature>
<dbReference type="Proteomes" id="UP001589867">
    <property type="component" value="Unassembled WGS sequence"/>
</dbReference>
<accession>A0ABV6MCI8</accession>
<name>A0ABV6MCI8_9ACTN</name>
<keyword evidence="4" id="KW-1185">Reference proteome</keyword>
<evidence type="ECO:0000256" key="2">
    <source>
        <dbReference type="SAM" id="MobiDB-lite"/>
    </source>
</evidence>
<reference evidence="3 4" key="1">
    <citation type="submission" date="2024-09" db="EMBL/GenBank/DDBJ databases">
        <authorList>
            <person name="Sun Q."/>
            <person name="Mori K."/>
        </authorList>
    </citation>
    <scope>NUCLEOTIDE SEQUENCE [LARGE SCALE GENOMIC DNA]</scope>
    <source>
        <strain evidence="3 4">TBRC 3947</strain>
    </source>
</reference>
<gene>
    <name evidence="3" type="ORF">ACFFIA_30945</name>
</gene>
<evidence type="ECO:0000256" key="1">
    <source>
        <dbReference type="ARBA" id="ARBA00022679"/>
    </source>
</evidence>
<dbReference type="EC" id="2.1.1.-" evidence="3"/>
<dbReference type="GO" id="GO:0032259">
    <property type="term" value="P:methylation"/>
    <property type="evidence" value="ECO:0007669"/>
    <property type="project" value="UniProtKB-KW"/>
</dbReference>
<dbReference type="PANTHER" id="PTHR43861">
    <property type="entry name" value="TRANS-ACONITATE 2-METHYLTRANSFERASE-RELATED"/>
    <property type="match status" value="1"/>
</dbReference>
<keyword evidence="3" id="KW-0489">Methyltransferase</keyword>
<proteinExistence type="predicted"/>
<dbReference type="InterPro" id="IPR029063">
    <property type="entry name" value="SAM-dependent_MTases_sf"/>
</dbReference>
<keyword evidence="1 3" id="KW-0808">Transferase</keyword>
<sequence>MLTTTSGDTGHGSSRYTFDNADEQGPRMLGLLSGILDEHSTSTLAGPAVGVGAGWRCLDIGPGAGSITGWLSERVGPDGEVTALDLQPDHVTAGGNVKVQRGDIRYIDLPANYYDLIHARLVFEHLTDPDRVLDRIVPALAPGGRLVLSEWDVLSWQHWLLHTPSQDHAAAFGSFQQALFRVLSDNGANLPWASRVPLAMLTAGLELVHSEGSMRLAKGGEPLCLLHESNSLQLHTRLVATGLVTADQLRLLREAMNDPQTLAYSYQMFTTVGRKTA</sequence>
<organism evidence="3 4">
    <name type="scientific">Phytohabitans kaempferiae</name>
    <dbReference type="NCBI Taxonomy" id="1620943"/>
    <lineage>
        <taxon>Bacteria</taxon>
        <taxon>Bacillati</taxon>
        <taxon>Actinomycetota</taxon>
        <taxon>Actinomycetes</taxon>
        <taxon>Micromonosporales</taxon>
        <taxon>Micromonosporaceae</taxon>
    </lineage>
</organism>
<evidence type="ECO:0000313" key="3">
    <source>
        <dbReference type="EMBL" id="MFC0532078.1"/>
    </source>
</evidence>
<dbReference type="SUPFAM" id="SSF53335">
    <property type="entry name" value="S-adenosyl-L-methionine-dependent methyltransferases"/>
    <property type="match status" value="1"/>
</dbReference>
<comment type="caution">
    <text evidence="3">The sequence shown here is derived from an EMBL/GenBank/DDBJ whole genome shotgun (WGS) entry which is preliminary data.</text>
</comment>
<dbReference type="PANTHER" id="PTHR43861:SF3">
    <property type="entry name" value="PUTATIVE (AFU_ORTHOLOGUE AFUA_2G14390)-RELATED"/>
    <property type="match status" value="1"/>
</dbReference>
<dbReference type="RefSeq" id="WP_377257581.1">
    <property type="nucleotide sequence ID" value="NZ_JBHLUH010000064.1"/>
</dbReference>
<evidence type="ECO:0000313" key="4">
    <source>
        <dbReference type="Proteomes" id="UP001589867"/>
    </source>
</evidence>
<feature type="region of interest" description="Disordered" evidence="2">
    <location>
        <begin position="1"/>
        <end position="22"/>
    </location>
</feature>
<protein>
    <submittedName>
        <fullName evidence="3">Class I SAM-dependent methyltransferase</fullName>
        <ecNumber evidence="3">2.1.1.-</ecNumber>
    </submittedName>
</protein>
<dbReference type="Gene3D" id="3.40.50.150">
    <property type="entry name" value="Vaccinia Virus protein VP39"/>
    <property type="match status" value="1"/>
</dbReference>
<dbReference type="CDD" id="cd02440">
    <property type="entry name" value="AdoMet_MTases"/>
    <property type="match status" value="1"/>
</dbReference>
<dbReference type="GO" id="GO:0008168">
    <property type="term" value="F:methyltransferase activity"/>
    <property type="evidence" value="ECO:0007669"/>
    <property type="project" value="UniProtKB-KW"/>
</dbReference>